<dbReference type="Pfam" id="PF02321">
    <property type="entry name" value="OEP"/>
    <property type="match status" value="2"/>
</dbReference>
<dbReference type="SUPFAM" id="SSF56954">
    <property type="entry name" value="Outer membrane efflux proteins (OEP)"/>
    <property type="match status" value="1"/>
</dbReference>
<evidence type="ECO:0000256" key="1">
    <source>
        <dbReference type="ARBA" id="ARBA00004442"/>
    </source>
</evidence>
<feature type="signal peptide" evidence="8">
    <location>
        <begin position="1"/>
        <end position="28"/>
    </location>
</feature>
<feature type="chain" id="PRO_5045232797" description="Outer membrane efflux protein" evidence="8">
    <location>
        <begin position="29"/>
        <end position="446"/>
    </location>
</feature>
<gene>
    <name evidence="9" type="ORF">AMOR_12350</name>
</gene>
<dbReference type="PANTHER" id="PTHR30026">
    <property type="entry name" value="OUTER MEMBRANE PROTEIN TOLC"/>
    <property type="match status" value="1"/>
</dbReference>
<keyword evidence="6" id="KW-0472">Membrane</keyword>
<keyword evidence="8" id="KW-0732">Signal</keyword>
<reference evidence="10" key="1">
    <citation type="journal article" date="2022" name="Int. J. Syst. Evol. Microbiol.">
        <title>Anaeromyxobacter oryzae sp. nov., Anaeromyxobacter diazotrophicus sp. nov. and Anaeromyxobacter paludicola sp. nov., isolated from paddy soils.</title>
        <authorList>
            <person name="Itoh H."/>
            <person name="Xu Z."/>
            <person name="Mise K."/>
            <person name="Masuda Y."/>
            <person name="Ushijima N."/>
            <person name="Hayakawa C."/>
            <person name="Shiratori Y."/>
            <person name="Senoo K."/>
        </authorList>
    </citation>
    <scope>NUCLEOTIDE SEQUENCE [LARGE SCALE GENOMIC DNA]</scope>
    <source>
        <strain evidence="10">Red232</strain>
    </source>
</reference>
<evidence type="ECO:0000313" key="10">
    <source>
        <dbReference type="Proteomes" id="UP001162891"/>
    </source>
</evidence>
<dbReference type="Gene3D" id="1.20.1600.10">
    <property type="entry name" value="Outer membrane efflux proteins (OEP)"/>
    <property type="match status" value="1"/>
</dbReference>
<keyword evidence="4" id="KW-1134">Transmembrane beta strand</keyword>
<evidence type="ECO:0008006" key="11">
    <source>
        <dbReference type="Google" id="ProtNLM"/>
    </source>
</evidence>
<sequence>MTDRTATTRHLARAALLAAALAPSLVHAAPVTIEEAIRAAWSGNPALRASASQVEAARADAARARDARLPTLSLAARGVRTDEPMMAFGLKLDQGQITAADFDPARLNDPAAIGAWGAGATLSVPVYAGGRLVAGQRAAGAAANAEAADHTRRRMEMAASVVEAYFGAQAADEGLRYADDLLAHATETERFVRERNAQGLALDADLARASAFRAQAEAERAAAAQRRASVRSALALIAGDDVAAAELATPIEALPPLPPREETSVAARPDLEAARLRRDAAESGVTAARGALLPSVFLQASAEGLRTGDLSHGNAWTTFGVMARWDLSLGDAEGTRAARARARAAADALVWREREAARDVSEAWLAVDTAAARVRAAQEAVAASESARTLRSARHREGLLPLTDVLDAEAGLAGARALLLASRVEARLARARLALALHHPIEGLMP</sequence>
<keyword evidence="7" id="KW-0998">Cell outer membrane</keyword>
<keyword evidence="3" id="KW-0813">Transport</keyword>
<accession>A0ABM7WRY7</accession>
<dbReference type="Proteomes" id="UP001162891">
    <property type="component" value="Chromosome"/>
</dbReference>
<evidence type="ECO:0000256" key="2">
    <source>
        <dbReference type="ARBA" id="ARBA00007613"/>
    </source>
</evidence>
<name>A0ABM7WRY7_9BACT</name>
<keyword evidence="5" id="KW-0812">Transmembrane</keyword>
<protein>
    <recommendedName>
        <fullName evidence="11">Outer membrane efflux protein</fullName>
    </recommendedName>
</protein>
<evidence type="ECO:0000256" key="3">
    <source>
        <dbReference type="ARBA" id="ARBA00022448"/>
    </source>
</evidence>
<evidence type="ECO:0000256" key="6">
    <source>
        <dbReference type="ARBA" id="ARBA00023136"/>
    </source>
</evidence>
<dbReference type="InterPro" id="IPR003423">
    <property type="entry name" value="OMP_efflux"/>
</dbReference>
<dbReference type="EMBL" id="AP025591">
    <property type="protein sequence ID" value="BDG02239.1"/>
    <property type="molecule type" value="Genomic_DNA"/>
</dbReference>
<evidence type="ECO:0000256" key="5">
    <source>
        <dbReference type="ARBA" id="ARBA00022692"/>
    </source>
</evidence>
<dbReference type="PANTHER" id="PTHR30026:SF21">
    <property type="entry name" value="SLR1270 PROTEIN"/>
    <property type="match status" value="1"/>
</dbReference>
<proteinExistence type="inferred from homology"/>
<dbReference type="RefSeq" id="WP_248359698.1">
    <property type="nucleotide sequence ID" value="NZ_AP025591.1"/>
</dbReference>
<keyword evidence="10" id="KW-1185">Reference proteome</keyword>
<evidence type="ECO:0000256" key="7">
    <source>
        <dbReference type="ARBA" id="ARBA00023237"/>
    </source>
</evidence>
<comment type="similarity">
    <text evidence="2">Belongs to the outer membrane factor (OMF) (TC 1.B.17) family.</text>
</comment>
<dbReference type="InterPro" id="IPR051906">
    <property type="entry name" value="TolC-like"/>
</dbReference>
<evidence type="ECO:0000256" key="8">
    <source>
        <dbReference type="SAM" id="SignalP"/>
    </source>
</evidence>
<comment type="subcellular location">
    <subcellularLocation>
        <location evidence="1">Cell outer membrane</location>
    </subcellularLocation>
</comment>
<evidence type="ECO:0000313" key="9">
    <source>
        <dbReference type="EMBL" id="BDG02239.1"/>
    </source>
</evidence>
<organism evidence="9 10">
    <name type="scientific">Anaeromyxobacter oryzae</name>
    <dbReference type="NCBI Taxonomy" id="2918170"/>
    <lineage>
        <taxon>Bacteria</taxon>
        <taxon>Pseudomonadati</taxon>
        <taxon>Myxococcota</taxon>
        <taxon>Myxococcia</taxon>
        <taxon>Myxococcales</taxon>
        <taxon>Cystobacterineae</taxon>
        <taxon>Anaeromyxobacteraceae</taxon>
        <taxon>Anaeromyxobacter</taxon>
    </lineage>
</organism>
<evidence type="ECO:0000256" key="4">
    <source>
        <dbReference type="ARBA" id="ARBA00022452"/>
    </source>
</evidence>